<dbReference type="AlphaFoldDB" id="X1BNV9"/>
<protein>
    <submittedName>
        <fullName evidence="1">Uncharacterized protein</fullName>
    </submittedName>
</protein>
<gene>
    <name evidence="1" type="ORF">S01H4_43273</name>
</gene>
<name>X1BNV9_9ZZZZ</name>
<proteinExistence type="predicted"/>
<reference evidence="1" key="1">
    <citation type="journal article" date="2014" name="Front. Microbiol.">
        <title>High frequency of phylogenetically diverse reductive dehalogenase-homologous genes in deep subseafloor sedimentary metagenomes.</title>
        <authorList>
            <person name="Kawai M."/>
            <person name="Futagami T."/>
            <person name="Toyoda A."/>
            <person name="Takaki Y."/>
            <person name="Nishi S."/>
            <person name="Hori S."/>
            <person name="Arai W."/>
            <person name="Tsubouchi T."/>
            <person name="Morono Y."/>
            <person name="Uchiyama I."/>
            <person name="Ito T."/>
            <person name="Fujiyama A."/>
            <person name="Inagaki F."/>
            <person name="Takami H."/>
        </authorList>
    </citation>
    <scope>NUCLEOTIDE SEQUENCE</scope>
    <source>
        <strain evidence="1">Expedition CK06-06</strain>
    </source>
</reference>
<comment type="caution">
    <text evidence="1">The sequence shown here is derived from an EMBL/GenBank/DDBJ whole genome shotgun (WGS) entry which is preliminary data.</text>
</comment>
<evidence type="ECO:0000313" key="1">
    <source>
        <dbReference type="EMBL" id="GAG97574.1"/>
    </source>
</evidence>
<feature type="non-terminal residue" evidence="1">
    <location>
        <position position="1"/>
    </location>
</feature>
<accession>X1BNV9</accession>
<organism evidence="1">
    <name type="scientific">marine sediment metagenome</name>
    <dbReference type="NCBI Taxonomy" id="412755"/>
    <lineage>
        <taxon>unclassified sequences</taxon>
        <taxon>metagenomes</taxon>
        <taxon>ecological metagenomes</taxon>
    </lineage>
</organism>
<dbReference type="EMBL" id="BART01023854">
    <property type="protein sequence ID" value="GAG97574.1"/>
    <property type="molecule type" value="Genomic_DNA"/>
</dbReference>
<sequence>PHIKYRDKGDVNLLTPKHFGFDIEWQPMEQLF</sequence>